<proteinExistence type="predicted"/>
<dbReference type="PRINTS" id="PR01590">
    <property type="entry name" value="HTHFIS"/>
</dbReference>
<reference evidence="9 10" key="1">
    <citation type="submission" date="2019-03" db="EMBL/GenBank/DDBJ databases">
        <title>Metabolic potential of uncultured bacteria and archaea associated with petroleum seepage in deep-sea sediments.</title>
        <authorList>
            <person name="Dong X."/>
            <person name="Hubert C."/>
        </authorList>
    </citation>
    <scope>NUCLEOTIDE SEQUENCE [LARGE SCALE GENOMIC DNA]</scope>
    <source>
        <strain evidence="9">E29_bin52</strain>
    </source>
</reference>
<dbReference type="CDD" id="cd00009">
    <property type="entry name" value="AAA"/>
    <property type="match status" value="1"/>
</dbReference>
<comment type="caution">
    <text evidence="9">The sequence shown here is derived from an EMBL/GenBank/DDBJ whole genome shotgun (WGS) entry which is preliminary data.</text>
</comment>
<dbReference type="Gene3D" id="1.10.8.60">
    <property type="match status" value="1"/>
</dbReference>
<dbReference type="InterPro" id="IPR002197">
    <property type="entry name" value="HTH_Fis"/>
</dbReference>
<gene>
    <name evidence="9" type="ORF">E3J48_08560</name>
</gene>
<evidence type="ECO:0000256" key="1">
    <source>
        <dbReference type="ARBA" id="ARBA00022741"/>
    </source>
</evidence>
<dbReference type="EMBL" id="SOIZ01000397">
    <property type="protein sequence ID" value="TET58772.1"/>
    <property type="molecule type" value="Genomic_DNA"/>
</dbReference>
<dbReference type="PROSITE" id="PS50045">
    <property type="entry name" value="SIGMA54_INTERACT_4"/>
    <property type="match status" value="1"/>
</dbReference>
<feature type="domain" description="Sigma-54 factor interaction" evidence="8">
    <location>
        <begin position="129"/>
        <end position="358"/>
    </location>
</feature>
<dbReference type="Gene3D" id="3.40.50.300">
    <property type="entry name" value="P-loop containing nucleotide triphosphate hydrolases"/>
    <property type="match status" value="1"/>
</dbReference>
<dbReference type="Pfam" id="PF00158">
    <property type="entry name" value="Sigma54_activat"/>
    <property type="match status" value="1"/>
</dbReference>
<dbReference type="InterPro" id="IPR029016">
    <property type="entry name" value="GAF-like_dom_sf"/>
</dbReference>
<dbReference type="Gene3D" id="1.10.10.60">
    <property type="entry name" value="Homeodomain-like"/>
    <property type="match status" value="1"/>
</dbReference>
<dbReference type="FunFam" id="1.10.8.60:FF:000014">
    <property type="entry name" value="DNA-binding transcriptional regulator NtrC"/>
    <property type="match status" value="1"/>
</dbReference>
<evidence type="ECO:0000256" key="3">
    <source>
        <dbReference type="ARBA" id="ARBA00023015"/>
    </source>
</evidence>
<keyword evidence="7" id="KW-0175">Coiled coil</keyword>
<evidence type="ECO:0000259" key="8">
    <source>
        <dbReference type="PROSITE" id="PS50045"/>
    </source>
</evidence>
<keyword evidence="4" id="KW-0238">DNA-binding</keyword>
<dbReference type="SUPFAM" id="SSF52540">
    <property type="entry name" value="P-loop containing nucleoside triphosphate hydrolases"/>
    <property type="match status" value="1"/>
</dbReference>
<dbReference type="InterPro" id="IPR003018">
    <property type="entry name" value="GAF"/>
</dbReference>
<organism evidence="9 10">
    <name type="scientific">Aerophobetes bacterium</name>
    <dbReference type="NCBI Taxonomy" id="2030807"/>
    <lineage>
        <taxon>Bacteria</taxon>
        <taxon>Candidatus Aerophobota</taxon>
    </lineage>
</organism>
<dbReference type="GO" id="GO:0006355">
    <property type="term" value="P:regulation of DNA-templated transcription"/>
    <property type="evidence" value="ECO:0007669"/>
    <property type="project" value="InterPro"/>
</dbReference>
<evidence type="ECO:0000256" key="2">
    <source>
        <dbReference type="ARBA" id="ARBA00022840"/>
    </source>
</evidence>
<evidence type="ECO:0000256" key="6">
    <source>
        <dbReference type="ARBA" id="ARBA00023163"/>
    </source>
</evidence>
<feature type="non-terminal residue" evidence="9">
    <location>
        <position position="1"/>
    </location>
</feature>
<dbReference type="FunFam" id="3.40.50.300:FF:000006">
    <property type="entry name" value="DNA-binding transcriptional regulator NtrC"/>
    <property type="match status" value="1"/>
</dbReference>
<dbReference type="GO" id="GO:0005524">
    <property type="term" value="F:ATP binding"/>
    <property type="evidence" value="ECO:0007669"/>
    <property type="project" value="UniProtKB-KW"/>
</dbReference>
<evidence type="ECO:0000256" key="5">
    <source>
        <dbReference type="ARBA" id="ARBA00023159"/>
    </source>
</evidence>
<evidence type="ECO:0000313" key="10">
    <source>
        <dbReference type="Proteomes" id="UP000319130"/>
    </source>
</evidence>
<evidence type="ECO:0000256" key="4">
    <source>
        <dbReference type="ARBA" id="ARBA00023125"/>
    </source>
</evidence>
<dbReference type="SMART" id="SM00382">
    <property type="entry name" value="AAA"/>
    <property type="match status" value="1"/>
</dbReference>
<protein>
    <submittedName>
        <fullName evidence="9">GAF domain-containing protein</fullName>
    </submittedName>
</protein>
<dbReference type="Pfam" id="PF02954">
    <property type="entry name" value="HTH_8"/>
    <property type="match status" value="1"/>
</dbReference>
<dbReference type="InterPro" id="IPR003593">
    <property type="entry name" value="AAA+_ATPase"/>
</dbReference>
<keyword evidence="2" id="KW-0067">ATP-binding</keyword>
<dbReference type="Pfam" id="PF25601">
    <property type="entry name" value="AAA_lid_14"/>
    <property type="match status" value="1"/>
</dbReference>
<dbReference type="Pfam" id="PF13185">
    <property type="entry name" value="GAF_2"/>
    <property type="match status" value="1"/>
</dbReference>
<keyword evidence="6" id="KW-0804">Transcription</keyword>
<dbReference type="InterPro" id="IPR025943">
    <property type="entry name" value="Sigma_54_int_dom_ATP-bd_2"/>
</dbReference>
<dbReference type="InterPro" id="IPR002078">
    <property type="entry name" value="Sigma_54_int"/>
</dbReference>
<keyword evidence="1" id="KW-0547">Nucleotide-binding</keyword>
<dbReference type="GO" id="GO:0043565">
    <property type="term" value="F:sequence-specific DNA binding"/>
    <property type="evidence" value="ECO:0007669"/>
    <property type="project" value="InterPro"/>
</dbReference>
<evidence type="ECO:0000313" key="9">
    <source>
        <dbReference type="EMBL" id="TET58772.1"/>
    </source>
</evidence>
<accession>A0A523VVI0</accession>
<keyword evidence="3" id="KW-0805">Transcription regulation</keyword>
<dbReference type="AlphaFoldDB" id="A0A523VVI0"/>
<dbReference type="PROSITE" id="PS00676">
    <property type="entry name" value="SIGMA54_INTERACT_2"/>
    <property type="match status" value="1"/>
</dbReference>
<dbReference type="PANTHER" id="PTHR32071">
    <property type="entry name" value="TRANSCRIPTIONAL REGULATORY PROTEIN"/>
    <property type="match status" value="1"/>
</dbReference>
<dbReference type="InterPro" id="IPR025662">
    <property type="entry name" value="Sigma_54_int_dom_ATP-bd_1"/>
</dbReference>
<dbReference type="InterPro" id="IPR027417">
    <property type="entry name" value="P-loop_NTPase"/>
</dbReference>
<dbReference type="SUPFAM" id="SSF55781">
    <property type="entry name" value="GAF domain-like"/>
    <property type="match status" value="1"/>
</dbReference>
<dbReference type="Gene3D" id="3.30.450.40">
    <property type="match status" value="1"/>
</dbReference>
<dbReference type="PROSITE" id="PS00675">
    <property type="entry name" value="SIGMA54_INTERACT_1"/>
    <property type="match status" value="1"/>
</dbReference>
<dbReference type="InterPro" id="IPR058031">
    <property type="entry name" value="AAA_lid_NorR"/>
</dbReference>
<name>A0A523VVI0_UNCAE</name>
<feature type="coiled-coil region" evidence="7">
    <location>
        <begin position="82"/>
        <end position="123"/>
    </location>
</feature>
<dbReference type="Proteomes" id="UP000319130">
    <property type="component" value="Unassembled WGS sequence"/>
</dbReference>
<dbReference type="InterPro" id="IPR009057">
    <property type="entry name" value="Homeodomain-like_sf"/>
</dbReference>
<dbReference type="InterPro" id="IPR025944">
    <property type="entry name" value="Sigma_54_int_dom_CS"/>
</dbReference>
<dbReference type="PROSITE" id="PS00688">
    <property type="entry name" value="SIGMA54_INTERACT_3"/>
    <property type="match status" value="1"/>
</dbReference>
<sequence>VMRRKEPLIAENILECPRLSKSAVEEEGLASHASVPLMSKDRVVGVMNVASEHYRPFSSQDLELLTAIGRQVGVAIENARLFEDTRQKSAELEAAYEKLKSLYEELKTEREKTKTLKKALEDKFGLANIVGKNHKMQAIYDLIENISQSNSTVLIQGESGTGKELIARAIHLLSPRKEKPFIIANCSAYAQALLESELFGHEKGAFTGAIRRKRGRFELADGGTIFLDEIGEIPSTTQLLLLRVLQDKKFERVGGEDTLKVDIRMIAATNRNLAQEMMEGRFREDLYYRLNVIPVMVPPLRERKDDIPLLVRHFLETYSTANGKEIRGFSEEVMQIFLVYDWPGNVRELQNAVEHAVILAKGEMITEADIPHTLREALPRTNAHITSLQDSEKSLILRVLKETQGNKYRAAKILGITRSTLYGKLRKHGITVPSND</sequence>
<dbReference type="SUPFAM" id="SSF46689">
    <property type="entry name" value="Homeodomain-like"/>
    <property type="match status" value="1"/>
</dbReference>
<evidence type="ECO:0000256" key="7">
    <source>
        <dbReference type="SAM" id="Coils"/>
    </source>
</evidence>
<keyword evidence="5" id="KW-0010">Activator</keyword>